<feature type="coiled-coil region" evidence="1">
    <location>
        <begin position="233"/>
        <end position="267"/>
    </location>
</feature>
<keyword evidence="4" id="KW-1185">Reference proteome</keyword>
<feature type="region of interest" description="Disordered" evidence="2">
    <location>
        <begin position="16"/>
        <end position="69"/>
    </location>
</feature>
<gene>
    <name evidence="3" type="ORF">GALMADRAFT_206134</name>
</gene>
<feature type="compositionally biased region" description="Polar residues" evidence="2">
    <location>
        <begin position="16"/>
        <end position="34"/>
    </location>
</feature>
<feature type="region of interest" description="Disordered" evidence="2">
    <location>
        <begin position="92"/>
        <end position="119"/>
    </location>
</feature>
<dbReference type="EMBL" id="KL142368">
    <property type="protein sequence ID" value="KDR84575.1"/>
    <property type="molecule type" value="Genomic_DNA"/>
</dbReference>
<evidence type="ECO:0000313" key="4">
    <source>
        <dbReference type="Proteomes" id="UP000027222"/>
    </source>
</evidence>
<dbReference type="HOGENOM" id="CLU_956576_0_0_1"/>
<accession>A0A067TMY4</accession>
<protein>
    <submittedName>
        <fullName evidence="3">Uncharacterized protein</fullName>
    </submittedName>
</protein>
<dbReference type="AlphaFoldDB" id="A0A067TMY4"/>
<evidence type="ECO:0000256" key="1">
    <source>
        <dbReference type="SAM" id="Coils"/>
    </source>
</evidence>
<evidence type="ECO:0000313" key="3">
    <source>
        <dbReference type="EMBL" id="KDR84575.1"/>
    </source>
</evidence>
<keyword evidence="1" id="KW-0175">Coiled coil</keyword>
<organism evidence="3 4">
    <name type="scientific">Galerina marginata (strain CBS 339.88)</name>
    <dbReference type="NCBI Taxonomy" id="685588"/>
    <lineage>
        <taxon>Eukaryota</taxon>
        <taxon>Fungi</taxon>
        <taxon>Dikarya</taxon>
        <taxon>Basidiomycota</taxon>
        <taxon>Agaricomycotina</taxon>
        <taxon>Agaricomycetes</taxon>
        <taxon>Agaricomycetidae</taxon>
        <taxon>Agaricales</taxon>
        <taxon>Agaricineae</taxon>
        <taxon>Strophariaceae</taxon>
        <taxon>Galerina</taxon>
    </lineage>
</organism>
<dbReference type="OrthoDB" id="3060861at2759"/>
<name>A0A067TMY4_GALM3</name>
<feature type="compositionally biased region" description="Pro residues" evidence="2">
    <location>
        <begin position="51"/>
        <end position="65"/>
    </location>
</feature>
<dbReference type="Proteomes" id="UP000027222">
    <property type="component" value="Unassembled WGS sequence"/>
</dbReference>
<sequence>MYPSIRYPTAQQSGWHFPMLSSTSLHNTEPTEPSQNRRDRVPDLTLSPLLPSSPLPMSSPLPPSSPIVSSSPPAIFAPLPSSLPVFNNTYTSSSNDLAPAYTRDDSEDEDDSPGKKRVRVSLRNAPHGLVEGAMKGTQKYLVARQKPMRPVIQEAHTANKRYKREIDNIVSRKQCERIAEETGAWLIFGAQQSGSGASITYSSSKLRKDALQETTSIFQQFQKTTKALTTAKYNDAKELAKQLHDVLAAQEAQKQGEQARLLEVQKKLSEQRTEMAAKDELIAKYRLQLGE</sequence>
<evidence type="ECO:0000256" key="2">
    <source>
        <dbReference type="SAM" id="MobiDB-lite"/>
    </source>
</evidence>
<proteinExistence type="predicted"/>
<reference evidence="4" key="1">
    <citation type="journal article" date="2014" name="Proc. Natl. Acad. Sci. U.S.A.">
        <title>Extensive sampling of basidiomycete genomes demonstrates inadequacy of the white-rot/brown-rot paradigm for wood decay fungi.</title>
        <authorList>
            <person name="Riley R."/>
            <person name="Salamov A.A."/>
            <person name="Brown D.W."/>
            <person name="Nagy L.G."/>
            <person name="Floudas D."/>
            <person name="Held B.W."/>
            <person name="Levasseur A."/>
            <person name="Lombard V."/>
            <person name="Morin E."/>
            <person name="Otillar R."/>
            <person name="Lindquist E.A."/>
            <person name="Sun H."/>
            <person name="LaButti K.M."/>
            <person name="Schmutz J."/>
            <person name="Jabbour D."/>
            <person name="Luo H."/>
            <person name="Baker S.E."/>
            <person name="Pisabarro A.G."/>
            <person name="Walton J.D."/>
            <person name="Blanchette R.A."/>
            <person name="Henrissat B."/>
            <person name="Martin F."/>
            <person name="Cullen D."/>
            <person name="Hibbett D.S."/>
            <person name="Grigoriev I.V."/>
        </authorList>
    </citation>
    <scope>NUCLEOTIDE SEQUENCE [LARGE SCALE GENOMIC DNA]</scope>
    <source>
        <strain evidence="4">CBS 339.88</strain>
    </source>
</reference>